<keyword evidence="4" id="KW-1185">Reference proteome</keyword>
<dbReference type="AlphaFoldDB" id="A0AAV2RLT2"/>
<feature type="compositionally biased region" description="Basic residues" evidence="1">
    <location>
        <begin position="1"/>
        <end position="10"/>
    </location>
</feature>
<evidence type="ECO:0000313" key="3">
    <source>
        <dbReference type="EMBL" id="CAL4127995.1"/>
    </source>
</evidence>
<gene>
    <name evidence="3" type="ORF">MNOR_LOCUS25951</name>
</gene>
<organism evidence="3 4">
    <name type="scientific">Meganyctiphanes norvegica</name>
    <name type="common">Northern krill</name>
    <name type="synonym">Thysanopoda norvegica</name>
    <dbReference type="NCBI Taxonomy" id="48144"/>
    <lineage>
        <taxon>Eukaryota</taxon>
        <taxon>Metazoa</taxon>
        <taxon>Ecdysozoa</taxon>
        <taxon>Arthropoda</taxon>
        <taxon>Crustacea</taxon>
        <taxon>Multicrustacea</taxon>
        <taxon>Malacostraca</taxon>
        <taxon>Eumalacostraca</taxon>
        <taxon>Eucarida</taxon>
        <taxon>Euphausiacea</taxon>
        <taxon>Euphausiidae</taxon>
        <taxon>Meganyctiphanes</taxon>
    </lineage>
</organism>
<feature type="region of interest" description="Disordered" evidence="1">
    <location>
        <begin position="1"/>
        <end position="35"/>
    </location>
</feature>
<dbReference type="EMBL" id="CAXKWB010025348">
    <property type="protein sequence ID" value="CAL4127995.1"/>
    <property type="molecule type" value="Genomic_DNA"/>
</dbReference>
<evidence type="ECO:0000313" key="4">
    <source>
        <dbReference type="Proteomes" id="UP001497623"/>
    </source>
</evidence>
<proteinExistence type="predicted"/>
<evidence type="ECO:0000256" key="2">
    <source>
        <dbReference type="SAM" id="Phobius"/>
    </source>
</evidence>
<protein>
    <submittedName>
        <fullName evidence="3">Uncharacterized protein</fullName>
    </submittedName>
</protein>
<sequence>MSSSSQRRKGGQGFGTAGSASHHRPLITPTNKTTVQPNITMDKNVTATSNSILMGLLYSVVRLVTFLLKGFAALVLFGIIVNLTMVLINKTIFDGSLDRYIPANNWKELFSTPHG</sequence>
<keyword evidence="2" id="KW-0812">Transmembrane</keyword>
<accession>A0AAV2RLT2</accession>
<evidence type="ECO:0000256" key="1">
    <source>
        <dbReference type="SAM" id="MobiDB-lite"/>
    </source>
</evidence>
<keyword evidence="2" id="KW-0472">Membrane</keyword>
<feature type="transmembrane region" description="Helical" evidence="2">
    <location>
        <begin position="66"/>
        <end position="88"/>
    </location>
</feature>
<name>A0AAV2RLT2_MEGNR</name>
<reference evidence="3 4" key="1">
    <citation type="submission" date="2024-05" db="EMBL/GenBank/DDBJ databases">
        <authorList>
            <person name="Wallberg A."/>
        </authorList>
    </citation>
    <scope>NUCLEOTIDE SEQUENCE [LARGE SCALE GENOMIC DNA]</scope>
</reference>
<dbReference type="Proteomes" id="UP001497623">
    <property type="component" value="Unassembled WGS sequence"/>
</dbReference>
<keyword evidence="2" id="KW-1133">Transmembrane helix</keyword>
<comment type="caution">
    <text evidence="3">The sequence shown here is derived from an EMBL/GenBank/DDBJ whole genome shotgun (WGS) entry which is preliminary data.</text>
</comment>